<sequence length="158" mass="17463">MNEIAVALLLEREYTSPFAERETTAHYSKTVIPIIDTFISDLEDQGGTTWAPLSTAPRHQLQLMPASETGEYRTSPMRTAALPHAMVERMGEALFPKIGYDHCEIVNESPGLTHFIWIDSANGGYVWATVKDGSHTGFTATSGKRPLLTPEQLAELED</sequence>
<evidence type="ECO:0000256" key="1">
    <source>
        <dbReference type="SAM" id="MobiDB-lite"/>
    </source>
</evidence>
<evidence type="ECO:0000313" key="3">
    <source>
        <dbReference type="Proteomes" id="UP001597453"/>
    </source>
</evidence>
<evidence type="ECO:0000313" key="2">
    <source>
        <dbReference type="EMBL" id="MFD2674700.1"/>
    </source>
</evidence>
<reference evidence="3" key="1">
    <citation type="journal article" date="2019" name="Int. J. Syst. Evol. Microbiol.">
        <title>The Global Catalogue of Microorganisms (GCM) 10K type strain sequencing project: providing services to taxonomists for standard genome sequencing and annotation.</title>
        <authorList>
            <consortium name="The Broad Institute Genomics Platform"/>
            <consortium name="The Broad Institute Genome Sequencing Center for Infectious Disease"/>
            <person name="Wu L."/>
            <person name="Ma J."/>
        </authorList>
    </citation>
    <scope>NUCLEOTIDE SEQUENCE [LARGE SCALE GENOMIC DNA]</scope>
    <source>
        <strain evidence="3">TISTR 1511</strain>
    </source>
</reference>
<proteinExistence type="predicted"/>
<gene>
    <name evidence="2" type="ORF">ACFSUQ_05215</name>
</gene>
<feature type="region of interest" description="Disordered" evidence="1">
    <location>
        <begin position="138"/>
        <end position="158"/>
    </location>
</feature>
<comment type="caution">
    <text evidence="2">The sequence shown here is derived from an EMBL/GenBank/DDBJ whole genome shotgun (WGS) entry which is preliminary data.</text>
</comment>
<dbReference type="RefSeq" id="WP_066055873.1">
    <property type="nucleotide sequence ID" value="NZ_JBHUNF010000003.1"/>
</dbReference>
<keyword evidence="3" id="KW-1185">Reference proteome</keyword>
<dbReference type="EMBL" id="JBHUNF010000003">
    <property type="protein sequence ID" value="MFD2674700.1"/>
    <property type="molecule type" value="Genomic_DNA"/>
</dbReference>
<name>A0ABW5RJ56_9MICO</name>
<dbReference type="Proteomes" id="UP001597453">
    <property type="component" value="Unassembled WGS sequence"/>
</dbReference>
<accession>A0ABW5RJ56</accession>
<organism evidence="2 3">
    <name type="scientific">Gulosibacter bifidus</name>
    <dbReference type="NCBI Taxonomy" id="272239"/>
    <lineage>
        <taxon>Bacteria</taxon>
        <taxon>Bacillati</taxon>
        <taxon>Actinomycetota</taxon>
        <taxon>Actinomycetes</taxon>
        <taxon>Micrococcales</taxon>
        <taxon>Microbacteriaceae</taxon>
        <taxon>Gulosibacter</taxon>
    </lineage>
</organism>
<protein>
    <submittedName>
        <fullName evidence="2">Uncharacterized protein</fullName>
    </submittedName>
</protein>